<dbReference type="AlphaFoldDB" id="A0A318D9U4"/>
<keyword evidence="3" id="KW-1185">Reference proteome</keyword>
<dbReference type="EMBL" id="QICH01000001">
    <property type="protein sequence ID" value="PXF63667.1"/>
    <property type="molecule type" value="Genomic_DNA"/>
</dbReference>
<proteinExistence type="predicted"/>
<evidence type="ECO:0000313" key="3">
    <source>
        <dbReference type="Proteomes" id="UP000247689"/>
    </source>
</evidence>
<protein>
    <submittedName>
        <fullName evidence="2">Uncharacterized protein</fullName>
    </submittedName>
</protein>
<organism evidence="2 3">
    <name type="scientific">Kangiella spongicola</name>
    <dbReference type="NCBI Taxonomy" id="796379"/>
    <lineage>
        <taxon>Bacteria</taxon>
        <taxon>Pseudomonadati</taxon>
        <taxon>Pseudomonadota</taxon>
        <taxon>Gammaproteobacteria</taxon>
        <taxon>Kangiellales</taxon>
        <taxon>Kangiellaceae</taxon>
        <taxon>Kangiella</taxon>
    </lineage>
</organism>
<dbReference type="RefSeq" id="WP_110198934.1">
    <property type="nucleotide sequence ID" value="NZ_QICH01000001.1"/>
</dbReference>
<evidence type="ECO:0000313" key="2">
    <source>
        <dbReference type="EMBL" id="PXF63667.1"/>
    </source>
</evidence>
<feature type="transmembrane region" description="Helical" evidence="1">
    <location>
        <begin position="12"/>
        <end position="30"/>
    </location>
</feature>
<keyword evidence="1" id="KW-1133">Transmembrane helix</keyword>
<feature type="transmembrane region" description="Helical" evidence="1">
    <location>
        <begin position="50"/>
        <end position="67"/>
    </location>
</feature>
<accession>A0A318D9U4</accession>
<keyword evidence="1" id="KW-0812">Transmembrane</keyword>
<reference evidence="2 3" key="1">
    <citation type="submission" date="2018-05" db="EMBL/GenBank/DDBJ databases">
        <title>Kangiella spongicola genome sequence.</title>
        <authorList>
            <person name="Maclea K.S."/>
            <person name="Goen A.E."/>
            <person name="Kelley C."/>
            <person name="Underriner A."/>
            <person name="Silverwood T."/>
            <person name="Trachtenberg A.M."/>
        </authorList>
    </citation>
    <scope>NUCLEOTIDE SEQUENCE [LARGE SCALE GENOMIC DNA]</scope>
    <source>
        <strain evidence="2 3">ATCC BAA-2076</strain>
    </source>
</reference>
<name>A0A318D9U4_9GAMM</name>
<evidence type="ECO:0000256" key="1">
    <source>
        <dbReference type="SAM" id="Phobius"/>
    </source>
</evidence>
<keyword evidence="1" id="KW-0472">Membrane</keyword>
<dbReference type="Proteomes" id="UP000247689">
    <property type="component" value="Unassembled WGS sequence"/>
</dbReference>
<comment type="caution">
    <text evidence="2">The sequence shown here is derived from an EMBL/GenBank/DDBJ whole genome shotgun (WGS) entry which is preliminary data.</text>
</comment>
<gene>
    <name evidence="2" type="ORF">DL796_00505</name>
</gene>
<dbReference type="OrthoDB" id="6305531at2"/>
<sequence>MRKKYKPPIAQTFTAFIIAFVSSRVLFYLIDFNYSLFKDPFNLGKFLTDIGVFFGFFFIGMVVYNLFTPNKRKS</sequence>